<dbReference type="InterPro" id="IPR001734">
    <property type="entry name" value="Na/solute_symporter"/>
</dbReference>
<feature type="transmembrane region" description="Helical" evidence="13">
    <location>
        <begin position="196"/>
        <end position="214"/>
    </location>
</feature>
<dbReference type="PROSITE" id="PS50283">
    <property type="entry name" value="NA_SOLUT_SYMP_3"/>
    <property type="match status" value="1"/>
</dbReference>
<evidence type="ECO:0008006" key="17">
    <source>
        <dbReference type="Google" id="ProtNLM"/>
    </source>
</evidence>
<comment type="similarity">
    <text evidence="2 11">Belongs to the sodium:solute symporter (SSF) (TC 2.A.21) family.</text>
</comment>
<name>A0AAQ4DY79_AMBAM</name>
<dbReference type="PANTHER" id="PTHR42985:SF40">
    <property type="entry name" value="LD47995P-RELATED"/>
    <property type="match status" value="1"/>
</dbReference>
<dbReference type="EMBL" id="JARKHS020025484">
    <property type="protein sequence ID" value="KAK8767419.1"/>
    <property type="molecule type" value="Genomic_DNA"/>
</dbReference>
<evidence type="ECO:0000256" key="9">
    <source>
        <dbReference type="ARBA" id="ARBA00023136"/>
    </source>
</evidence>
<evidence type="ECO:0000256" key="1">
    <source>
        <dbReference type="ARBA" id="ARBA00004651"/>
    </source>
</evidence>
<feature type="compositionally biased region" description="Basic and acidic residues" evidence="12">
    <location>
        <begin position="582"/>
        <end position="593"/>
    </location>
</feature>
<organism evidence="15 16">
    <name type="scientific">Amblyomma americanum</name>
    <name type="common">Lone star tick</name>
    <dbReference type="NCBI Taxonomy" id="6943"/>
    <lineage>
        <taxon>Eukaryota</taxon>
        <taxon>Metazoa</taxon>
        <taxon>Ecdysozoa</taxon>
        <taxon>Arthropoda</taxon>
        <taxon>Chelicerata</taxon>
        <taxon>Arachnida</taxon>
        <taxon>Acari</taxon>
        <taxon>Parasitiformes</taxon>
        <taxon>Ixodida</taxon>
        <taxon>Ixodoidea</taxon>
        <taxon>Ixodidae</taxon>
        <taxon>Amblyomminae</taxon>
        <taxon>Amblyomma</taxon>
    </lineage>
</organism>
<feature type="transmembrane region" description="Helical" evidence="13">
    <location>
        <begin position="247"/>
        <end position="265"/>
    </location>
</feature>
<comment type="caution">
    <text evidence="15">The sequence shown here is derived from an EMBL/GenBank/DDBJ whole genome shotgun (WGS) entry which is preliminary data.</text>
</comment>
<dbReference type="Proteomes" id="UP001321473">
    <property type="component" value="Unassembled WGS sequence"/>
</dbReference>
<evidence type="ECO:0000256" key="8">
    <source>
        <dbReference type="ARBA" id="ARBA00023065"/>
    </source>
</evidence>
<protein>
    <recommendedName>
        <fullName evidence="17">Sodium-dependent multivitamin transporter</fullName>
    </recommendedName>
</protein>
<dbReference type="NCBIfam" id="TIGR00813">
    <property type="entry name" value="sss"/>
    <property type="match status" value="1"/>
</dbReference>
<evidence type="ECO:0000256" key="3">
    <source>
        <dbReference type="ARBA" id="ARBA00022448"/>
    </source>
</evidence>
<feature type="chain" id="PRO_5042821008" description="Sodium-dependent multivitamin transporter" evidence="14">
    <location>
        <begin position="22"/>
        <end position="602"/>
    </location>
</feature>
<evidence type="ECO:0000256" key="5">
    <source>
        <dbReference type="ARBA" id="ARBA00022692"/>
    </source>
</evidence>
<evidence type="ECO:0000256" key="12">
    <source>
        <dbReference type="SAM" id="MobiDB-lite"/>
    </source>
</evidence>
<feature type="transmembrane region" description="Helical" evidence="13">
    <location>
        <begin position="331"/>
        <end position="355"/>
    </location>
</feature>
<feature type="transmembrane region" description="Helical" evidence="13">
    <location>
        <begin position="418"/>
        <end position="439"/>
    </location>
</feature>
<proteinExistence type="inferred from homology"/>
<evidence type="ECO:0000256" key="6">
    <source>
        <dbReference type="ARBA" id="ARBA00022989"/>
    </source>
</evidence>
<dbReference type="PANTHER" id="PTHR42985">
    <property type="entry name" value="SODIUM-COUPLED MONOCARBOXYLATE TRANSPORTER"/>
    <property type="match status" value="1"/>
</dbReference>
<evidence type="ECO:0000256" key="14">
    <source>
        <dbReference type="SAM" id="SignalP"/>
    </source>
</evidence>
<feature type="transmembrane region" description="Helical" evidence="13">
    <location>
        <begin position="446"/>
        <end position="466"/>
    </location>
</feature>
<feature type="transmembrane region" description="Helical" evidence="13">
    <location>
        <begin position="517"/>
        <end position="538"/>
    </location>
</feature>
<dbReference type="InterPro" id="IPR038377">
    <property type="entry name" value="Na/Glc_symporter_sf"/>
</dbReference>
<keyword evidence="8" id="KW-0406">Ion transport</keyword>
<keyword evidence="16" id="KW-1185">Reference proteome</keyword>
<gene>
    <name evidence="15" type="ORF">V5799_005801</name>
</gene>
<dbReference type="GO" id="GO:0005886">
    <property type="term" value="C:plasma membrane"/>
    <property type="evidence" value="ECO:0007669"/>
    <property type="project" value="UniProtKB-SubCell"/>
</dbReference>
<evidence type="ECO:0000256" key="11">
    <source>
        <dbReference type="RuleBase" id="RU362091"/>
    </source>
</evidence>
<evidence type="ECO:0000313" key="16">
    <source>
        <dbReference type="Proteomes" id="UP001321473"/>
    </source>
</evidence>
<dbReference type="GO" id="GO:0015293">
    <property type="term" value="F:symporter activity"/>
    <property type="evidence" value="ECO:0007669"/>
    <property type="project" value="TreeGrafter"/>
</dbReference>
<dbReference type="Gene3D" id="1.20.1730.10">
    <property type="entry name" value="Sodium/glucose cotransporter"/>
    <property type="match status" value="1"/>
</dbReference>
<dbReference type="AlphaFoldDB" id="A0AAQ4DY79"/>
<evidence type="ECO:0000313" key="15">
    <source>
        <dbReference type="EMBL" id="KAK8767419.1"/>
    </source>
</evidence>
<feature type="transmembrane region" description="Helical" evidence="13">
    <location>
        <begin position="60"/>
        <end position="84"/>
    </location>
</feature>
<keyword evidence="3" id="KW-0813">Transport</keyword>
<reference evidence="15 16" key="1">
    <citation type="journal article" date="2023" name="Arcadia Sci">
        <title>De novo assembly of a long-read Amblyomma americanum tick genome.</title>
        <authorList>
            <person name="Chou S."/>
            <person name="Poskanzer K.E."/>
            <person name="Rollins M."/>
            <person name="Thuy-Boun P.S."/>
        </authorList>
    </citation>
    <scope>NUCLEOTIDE SEQUENCE [LARGE SCALE GENOMIC DNA]</scope>
    <source>
        <strain evidence="15">F_SG_1</strain>
        <tissue evidence="15">Salivary glands</tissue>
    </source>
</reference>
<evidence type="ECO:0000256" key="4">
    <source>
        <dbReference type="ARBA" id="ARBA00022475"/>
    </source>
</evidence>
<sequence>MVLMQVQVSLLLLLHVPGTSPTAGKRSTSSALKSALKIHVKDWKRCTSWMFLGSRSLRMLPLAASTVASLFSSTGLIALPAHYYAYGWHLFWGGLTPLLLFPFATRLFVPVVYKLGVTSVFEYIRLRFNASISLTACAVYIFFTQTIGAISIFAASLTLVTVFHAPLIWCNVAIGLSGTLYTALGGLRGVVWTDCMQFLVILATPTTLIITILINSLSANSTISPIKDLNVKKYIADFSLDLTRDENAWTCFFGLFAPVILRLCLDQVVAQRLLASRTMKEAQRIAITSSVLLAFVYCLLILMGVSLTIWYRGCDPVLSEAISSTDQILPYYVNTQLVHVPGFVGLFLAGVVCAATSTTSSNINSQAAVLYVDVIAPRWKQAHKHVWWITRGSAFGLGVTMTIYSMLCMYMGSLGRIFLMIYSCLASPHVGLCILALLFPFVHSKGAGVATIITVAYQLWHLKYTIQKGENPARMPVSLDYCPENLSLSIAASAPTVPSPSGGFKSDQPFYLFEMSYYWSSFFGIFATVIIGVLVSALTGEMRREEAQPELCSDMLVKIWRKSRPPLQMQKNENIKTTGFIEKKTSTAEDRHLLTNNGEPDA</sequence>
<feature type="transmembrane region" description="Helical" evidence="13">
    <location>
        <begin position="163"/>
        <end position="184"/>
    </location>
</feature>
<keyword evidence="6 13" id="KW-1133">Transmembrane helix</keyword>
<dbReference type="InterPro" id="IPR051163">
    <property type="entry name" value="Sodium:Solute_Symporter_SSF"/>
</dbReference>
<evidence type="ECO:0000256" key="2">
    <source>
        <dbReference type="ARBA" id="ARBA00006434"/>
    </source>
</evidence>
<dbReference type="GO" id="GO:0006814">
    <property type="term" value="P:sodium ion transport"/>
    <property type="evidence" value="ECO:0007669"/>
    <property type="project" value="UniProtKB-KW"/>
</dbReference>
<keyword evidence="10" id="KW-0739">Sodium transport</keyword>
<keyword evidence="14" id="KW-0732">Signal</keyword>
<keyword evidence="7" id="KW-0915">Sodium</keyword>
<dbReference type="Pfam" id="PF00474">
    <property type="entry name" value="SSF"/>
    <property type="match status" value="1"/>
</dbReference>
<evidence type="ECO:0000256" key="10">
    <source>
        <dbReference type="ARBA" id="ARBA00023201"/>
    </source>
</evidence>
<evidence type="ECO:0000256" key="7">
    <source>
        <dbReference type="ARBA" id="ARBA00023053"/>
    </source>
</evidence>
<accession>A0AAQ4DY79</accession>
<keyword evidence="9 13" id="KW-0472">Membrane</keyword>
<evidence type="ECO:0000256" key="13">
    <source>
        <dbReference type="SAM" id="Phobius"/>
    </source>
</evidence>
<feature type="transmembrane region" description="Helical" evidence="13">
    <location>
        <begin position="388"/>
        <end position="412"/>
    </location>
</feature>
<feature type="transmembrane region" description="Helical" evidence="13">
    <location>
        <begin position="134"/>
        <end position="157"/>
    </location>
</feature>
<feature type="transmembrane region" description="Helical" evidence="13">
    <location>
        <begin position="90"/>
        <end position="113"/>
    </location>
</feature>
<keyword evidence="4" id="KW-1003">Cell membrane</keyword>
<feature type="transmembrane region" description="Helical" evidence="13">
    <location>
        <begin position="285"/>
        <end position="311"/>
    </location>
</feature>
<comment type="subcellular location">
    <subcellularLocation>
        <location evidence="1">Cell membrane</location>
        <topology evidence="1">Multi-pass membrane protein</topology>
    </subcellularLocation>
</comment>
<keyword evidence="5 13" id="KW-0812">Transmembrane</keyword>
<feature type="region of interest" description="Disordered" evidence="12">
    <location>
        <begin position="582"/>
        <end position="602"/>
    </location>
</feature>
<feature type="signal peptide" evidence="14">
    <location>
        <begin position="1"/>
        <end position="21"/>
    </location>
</feature>